<name>A0A833XCG4_JUGRE</name>
<proteinExistence type="predicted"/>
<dbReference type="CDD" id="cd02245">
    <property type="entry name" value="cupin_7S_vicilin-like_C"/>
    <property type="match status" value="1"/>
</dbReference>
<protein>
    <recommendedName>
        <fullName evidence="3">Cupin type-1 domain-containing protein</fullName>
    </recommendedName>
</protein>
<dbReference type="EMBL" id="LIHL02000007">
    <property type="protein sequence ID" value="KAF5463947.1"/>
    <property type="molecule type" value="Genomic_DNA"/>
</dbReference>
<gene>
    <name evidence="4" type="ORF">F2P56_014070</name>
</gene>
<dbReference type="CDD" id="cd02244">
    <property type="entry name" value="cupin_7S_vicilin-like_N"/>
    <property type="match status" value="1"/>
</dbReference>
<dbReference type="Pfam" id="PF00190">
    <property type="entry name" value="Cupin_1"/>
    <property type="match status" value="1"/>
</dbReference>
<evidence type="ECO:0000259" key="3">
    <source>
        <dbReference type="SMART" id="SM00835"/>
    </source>
</evidence>
<feature type="compositionally biased region" description="Basic and acidic residues" evidence="1">
    <location>
        <begin position="598"/>
        <end position="661"/>
    </location>
</feature>
<keyword evidence="2" id="KW-0812">Transmembrane</keyword>
<keyword evidence="2" id="KW-0472">Membrane</keyword>
<feature type="domain" description="Cupin type-1" evidence="3">
    <location>
        <begin position="264"/>
        <end position="418"/>
    </location>
</feature>
<dbReference type="AlphaFoldDB" id="A0A833XCG4"/>
<dbReference type="SUPFAM" id="SSF51182">
    <property type="entry name" value="RmlC-like cupins"/>
    <property type="match status" value="1"/>
</dbReference>
<reference evidence="4" key="1">
    <citation type="submission" date="2015-10" db="EMBL/GenBank/DDBJ databases">
        <authorList>
            <person name="Martinez-Garcia P.J."/>
            <person name="Crepeau M.W."/>
            <person name="Puiu D."/>
            <person name="Gonzalez-Ibeas D."/>
            <person name="Whalen J."/>
            <person name="Stevens K."/>
            <person name="Paul R."/>
            <person name="Butterfield T."/>
            <person name="Britton M."/>
            <person name="Reagan R."/>
            <person name="Chakraborty S."/>
            <person name="Walawage S.L."/>
            <person name="Vasquez-Gross H.A."/>
            <person name="Cardeno C."/>
            <person name="Famula R."/>
            <person name="Pratt K."/>
            <person name="Kuruganti S."/>
            <person name="Aradhya M.K."/>
            <person name="Leslie C.A."/>
            <person name="Dandekar A.M."/>
            <person name="Salzberg S.L."/>
            <person name="Wegrzyn J.L."/>
            <person name="Langley C.H."/>
            <person name="Neale D.B."/>
        </authorList>
    </citation>
    <scope>NUCLEOTIDE SEQUENCE</scope>
    <source>
        <tissue evidence="4">Leaves</tissue>
    </source>
</reference>
<feature type="non-terminal residue" evidence="4">
    <location>
        <position position="1"/>
    </location>
</feature>
<dbReference type="InterPro" id="IPR050253">
    <property type="entry name" value="Seed_Storage-Functional"/>
</dbReference>
<evidence type="ECO:0000313" key="5">
    <source>
        <dbReference type="Proteomes" id="UP000619265"/>
    </source>
</evidence>
<reference evidence="4" key="2">
    <citation type="submission" date="2020-03" db="EMBL/GenBank/DDBJ databases">
        <title>Walnut 2.0.</title>
        <authorList>
            <person name="Marrano A."/>
            <person name="Britton M."/>
            <person name="Zimin A.V."/>
            <person name="Zaini P.A."/>
            <person name="Workman R."/>
            <person name="Puiu D."/>
            <person name="Bianco L."/>
            <person name="Allen B.J."/>
            <person name="Troggio M."/>
            <person name="Leslie C.A."/>
            <person name="Timp W."/>
            <person name="Dendekar A."/>
            <person name="Salzberg S.L."/>
            <person name="Neale D.B."/>
        </authorList>
    </citation>
    <scope>NUCLEOTIDE SEQUENCE</scope>
    <source>
        <tissue evidence="4">Leaves</tissue>
    </source>
</reference>
<dbReference type="PANTHER" id="PTHR31189">
    <property type="entry name" value="OS03G0336100 PROTEIN-RELATED"/>
    <property type="match status" value="1"/>
</dbReference>
<feature type="transmembrane region" description="Helical" evidence="2">
    <location>
        <begin position="23"/>
        <end position="44"/>
    </location>
</feature>
<keyword evidence="2" id="KW-1133">Transmembrane helix</keyword>
<accession>A0A833XCG4</accession>
<dbReference type="PANTHER" id="PTHR31189:SF7">
    <property type="entry name" value="OS03G0197300 PROTEIN"/>
    <property type="match status" value="1"/>
</dbReference>
<dbReference type="InterPro" id="IPR014710">
    <property type="entry name" value="RmlC-like_jellyroll"/>
</dbReference>
<comment type="caution">
    <text evidence="4">The sequence shown here is derived from an EMBL/GenBank/DDBJ whole genome shotgun (WGS) entry which is preliminary data.</text>
</comment>
<dbReference type="Gene3D" id="2.60.120.10">
    <property type="entry name" value="Jelly Rolls"/>
    <property type="match status" value="2"/>
</dbReference>
<feature type="domain" description="Cupin type-1" evidence="3">
    <location>
        <begin position="58"/>
        <end position="213"/>
    </location>
</feature>
<dbReference type="Gramene" id="Jr07_03480_p1">
    <property type="protein sequence ID" value="cds.Jr07_03480_p1"/>
    <property type="gene ID" value="Jr07_03480"/>
</dbReference>
<dbReference type="InterPro" id="IPR006045">
    <property type="entry name" value="Cupin_1"/>
</dbReference>
<evidence type="ECO:0000313" key="4">
    <source>
        <dbReference type="EMBL" id="KAF5463947.1"/>
    </source>
</evidence>
<dbReference type="SMART" id="SM00835">
    <property type="entry name" value="Cupin_1"/>
    <property type="match status" value="2"/>
</dbReference>
<feature type="region of interest" description="Disordered" evidence="1">
    <location>
        <begin position="452"/>
        <end position="682"/>
    </location>
</feature>
<evidence type="ECO:0000256" key="2">
    <source>
        <dbReference type="SAM" id="Phobius"/>
    </source>
</evidence>
<sequence>PMIISSQQLSSLDHLQEKTMRNIALISPFSFLFLLLILCQYSFFNLHAAEAFNVSDVGPLVKKDERRSLVATEYGEVTATDISDGIRGLYHLQFITLEPNSLFLPVLLHADMVFYVHTGSGRLRWAEDDDNQMKRVNLRRGDIYMLQAGSIFYVKSSLEPERKKLRIHAMFSNTPDDSYDPLIGAYSSIRNLVRGFDKRVLRAAFKVPEDVIDDITQGTPAPAIVHAVQTKEENFWELEARFLKVFLGGKGGMTFNKKKKIRAYNILDADPDFENCNGWSLTVTRRNANLLKGSNIGLFMVNLTKGSMMGPHWNPMATEIAIVLQGQGMVRVICSSSAKKPECKNMRLMVKEGDVFAVPRFHPMAQMSFNNDSFVFMGFSTTRRRNHPQFLAGKSSVLQTLDKQALAVSFNVTNSTIDQLLSGQADSFILECTSCAEEEKIILEEEIEREREEEKARKREREEREREEREREEEEARKREEEARKREEREEKEREEREEKEARKREEEARKRQEEEEARKREEEEERREKKEAESKQEEERRRREEEKEQRQEEEGRREREERESERREREREEQEQEERQKEEEKRRQEEAEWEEEEARREEERRRRRQEEEEEARREREREKERRRWEEARREREIQEPAGRQPEEREEQRRQNEKATSEEQEEEDSREGGRRAPRMRWI</sequence>
<dbReference type="InterPro" id="IPR011051">
    <property type="entry name" value="RmlC_Cupin_sf"/>
</dbReference>
<dbReference type="Proteomes" id="UP000619265">
    <property type="component" value="Unassembled WGS sequence"/>
</dbReference>
<organism evidence="4 5">
    <name type="scientific">Juglans regia</name>
    <name type="common">English walnut</name>
    <dbReference type="NCBI Taxonomy" id="51240"/>
    <lineage>
        <taxon>Eukaryota</taxon>
        <taxon>Viridiplantae</taxon>
        <taxon>Streptophyta</taxon>
        <taxon>Embryophyta</taxon>
        <taxon>Tracheophyta</taxon>
        <taxon>Spermatophyta</taxon>
        <taxon>Magnoliopsida</taxon>
        <taxon>eudicotyledons</taxon>
        <taxon>Gunneridae</taxon>
        <taxon>Pentapetalae</taxon>
        <taxon>rosids</taxon>
        <taxon>fabids</taxon>
        <taxon>Fagales</taxon>
        <taxon>Juglandaceae</taxon>
        <taxon>Juglans</taxon>
    </lineage>
</organism>
<evidence type="ECO:0000256" key="1">
    <source>
        <dbReference type="SAM" id="MobiDB-lite"/>
    </source>
</evidence>
<feature type="compositionally biased region" description="Basic and acidic residues" evidence="1">
    <location>
        <begin position="452"/>
        <end position="591"/>
    </location>
</feature>